<accession>A0A5M8QAD9</accession>
<dbReference type="AlphaFoldDB" id="A0A5M8QAD9"/>
<dbReference type="Proteomes" id="UP000323866">
    <property type="component" value="Unassembled WGS sequence"/>
</dbReference>
<gene>
    <name evidence="2" type="ORF">ACD591_10390</name>
    <name evidence="1" type="ORF">FOE74_17095</name>
</gene>
<keyword evidence="1" id="KW-0378">Hydrolase</keyword>
<dbReference type="RefSeq" id="WP_149099850.1">
    <property type="nucleotide sequence ID" value="NZ_BMMG01000006.1"/>
</dbReference>
<dbReference type="OrthoDB" id="5431593at2"/>
<dbReference type="InterPro" id="IPR036412">
    <property type="entry name" value="HAD-like_sf"/>
</dbReference>
<name>A0A5M8QAD9_9BACT</name>
<dbReference type="EMBL" id="VKKZ01000023">
    <property type="protein sequence ID" value="KAA6431830.1"/>
    <property type="molecule type" value="Genomic_DNA"/>
</dbReference>
<proteinExistence type="predicted"/>
<dbReference type="GO" id="GO:0016787">
    <property type="term" value="F:hydrolase activity"/>
    <property type="evidence" value="ECO:0007669"/>
    <property type="project" value="UniProtKB-KW"/>
</dbReference>
<evidence type="ECO:0000313" key="1">
    <source>
        <dbReference type="EMBL" id="KAA6431830.1"/>
    </source>
</evidence>
<dbReference type="CDD" id="cd01427">
    <property type="entry name" value="HAD_like"/>
    <property type="match status" value="1"/>
</dbReference>
<protein>
    <submittedName>
        <fullName evidence="1">HAD family hydrolase</fullName>
    </submittedName>
</protein>
<comment type="caution">
    <text evidence="1">The sequence shown here is derived from an EMBL/GenBank/DDBJ whole genome shotgun (WGS) entry which is preliminary data.</text>
</comment>
<evidence type="ECO:0000313" key="3">
    <source>
        <dbReference type="Proteomes" id="UP000323866"/>
    </source>
</evidence>
<evidence type="ECO:0000313" key="2">
    <source>
        <dbReference type="EMBL" id="MFA1771700.1"/>
    </source>
</evidence>
<reference evidence="2 4" key="3">
    <citation type="submission" date="2024-08" db="EMBL/GenBank/DDBJ databases">
        <authorList>
            <person name="Wei W."/>
        </authorList>
    </citation>
    <scope>NUCLEOTIDE SEQUENCE [LARGE SCALE GENOMIC DNA]</scope>
    <source>
        <strain evidence="2 4">XU2</strain>
    </source>
</reference>
<reference evidence="1 3" key="1">
    <citation type="submission" date="2019-07" db="EMBL/GenBank/DDBJ databases">
        <authorList>
            <person name="Qu J.-H."/>
        </authorList>
    </citation>
    <scope>NUCLEOTIDE SEQUENCE [LARGE SCALE GENOMIC DNA]</scope>
    <source>
        <strain evidence="1 3">MDT1-10-3</strain>
    </source>
</reference>
<organism evidence="1 3">
    <name type="scientific">Rufibacter glacialis</name>
    <dbReference type="NCBI Taxonomy" id="1259555"/>
    <lineage>
        <taxon>Bacteria</taxon>
        <taxon>Pseudomonadati</taxon>
        <taxon>Bacteroidota</taxon>
        <taxon>Cytophagia</taxon>
        <taxon>Cytophagales</taxon>
        <taxon>Hymenobacteraceae</taxon>
        <taxon>Rufibacter</taxon>
    </lineage>
</organism>
<keyword evidence="4" id="KW-1185">Reference proteome</keyword>
<evidence type="ECO:0000313" key="4">
    <source>
        <dbReference type="Proteomes" id="UP001570846"/>
    </source>
</evidence>
<reference evidence="1 3" key="2">
    <citation type="submission" date="2019-09" db="EMBL/GenBank/DDBJ databases">
        <title>A bacterium isolated from glacier soil.</title>
        <authorList>
            <person name="Liu Q."/>
        </authorList>
    </citation>
    <scope>NUCLEOTIDE SEQUENCE [LARGE SCALE GENOMIC DNA]</scope>
    <source>
        <strain evidence="1 3">MDT1-10-3</strain>
    </source>
</reference>
<dbReference type="EMBL" id="JBGOGF010000005">
    <property type="protein sequence ID" value="MFA1771700.1"/>
    <property type="molecule type" value="Genomic_DNA"/>
</dbReference>
<dbReference type="Proteomes" id="UP001570846">
    <property type="component" value="Unassembled WGS sequence"/>
</dbReference>
<sequence length="150" mass="17255">MIISFDLDDTLIPLSDTGFPTEQRNVLQKILGVERIRFGASDLIRHLKNQGHKVGIYTTSYRPKLKLRLHLLTYGISPDFIITEKENRRELAKRHISCSKYPPAFKINLHIDDSPGVEREGHKFSFQTIIIKKDDTEWLNKIKTGANGLL</sequence>
<dbReference type="SUPFAM" id="SSF56784">
    <property type="entry name" value="HAD-like"/>
    <property type="match status" value="1"/>
</dbReference>